<dbReference type="Gene3D" id="3.30.70.270">
    <property type="match status" value="1"/>
</dbReference>
<proteinExistence type="predicted"/>
<gene>
    <name evidence="5" type="ORF">H0E82_07450</name>
</gene>
<dbReference type="AlphaFoldDB" id="A0A7Z0TY67"/>
<dbReference type="InterPro" id="IPR000014">
    <property type="entry name" value="PAS"/>
</dbReference>
<dbReference type="Pfam" id="PF13426">
    <property type="entry name" value="PAS_9"/>
    <property type="match status" value="1"/>
</dbReference>
<keyword evidence="1" id="KW-1133">Transmembrane helix</keyword>
<feature type="domain" description="PAS" evidence="2">
    <location>
        <begin position="441"/>
        <end position="495"/>
    </location>
</feature>
<dbReference type="PROSITE" id="PS50112">
    <property type="entry name" value="PAS"/>
    <property type="match status" value="1"/>
</dbReference>
<dbReference type="Gene3D" id="3.20.20.450">
    <property type="entry name" value="EAL domain"/>
    <property type="match status" value="1"/>
</dbReference>
<dbReference type="SMART" id="SM00091">
    <property type="entry name" value="PAS"/>
    <property type="match status" value="2"/>
</dbReference>
<evidence type="ECO:0000259" key="4">
    <source>
        <dbReference type="PROSITE" id="PS50883"/>
    </source>
</evidence>
<dbReference type="InterPro" id="IPR052155">
    <property type="entry name" value="Biofilm_reg_signaling"/>
</dbReference>
<dbReference type="InterPro" id="IPR013655">
    <property type="entry name" value="PAS_fold_3"/>
</dbReference>
<dbReference type="SUPFAM" id="SSF55785">
    <property type="entry name" value="PYP-like sensor domain (PAS domain)"/>
    <property type="match status" value="2"/>
</dbReference>
<dbReference type="SUPFAM" id="SSF141868">
    <property type="entry name" value="EAL domain-like"/>
    <property type="match status" value="1"/>
</dbReference>
<evidence type="ECO:0000256" key="1">
    <source>
        <dbReference type="SAM" id="Phobius"/>
    </source>
</evidence>
<dbReference type="CDD" id="cd00130">
    <property type="entry name" value="PAS"/>
    <property type="match status" value="2"/>
</dbReference>
<dbReference type="InterPro" id="IPR035965">
    <property type="entry name" value="PAS-like_dom_sf"/>
</dbReference>
<dbReference type="CDD" id="cd01948">
    <property type="entry name" value="EAL"/>
    <property type="match status" value="1"/>
</dbReference>
<evidence type="ECO:0000259" key="2">
    <source>
        <dbReference type="PROSITE" id="PS50112"/>
    </source>
</evidence>
<dbReference type="RefSeq" id="WP_180544835.1">
    <property type="nucleotide sequence ID" value="NZ_JACCJZ010000014.1"/>
</dbReference>
<dbReference type="InterPro" id="IPR035919">
    <property type="entry name" value="EAL_sf"/>
</dbReference>
<dbReference type="InterPro" id="IPR029787">
    <property type="entry name" value="Nucleotide_cyclase"/>
</dbReference>
<evidence type="ECO:0000259" key="3">
    <source>
        <dbReference type="PROSITE" id="PS50113"/>
    </source>
</evidence>
<dbReference type="SUPFAM" id="SSF55073">
    <property type="entry name" value="Nucleotide cyclase"/>
    <property type="match status" value="1"/>
</dbReference>
<keyword evidence="1" id="KW-0812">Transmembrane</keyword>
<keyword evidence="1" id="KW-0472">Membrane</keyword>
<dbReference type="NCBIfam" id="TIGR00229">
    <property type="entry name" value="sensory_box"/>
    <property type="match status" value="2"/>
</dbReference>
<dbReference type="SMART" id="SM00267">
    <property type="entry name" value="GGDEF"/>
    <property type="match status" value="1"/>
</dbReference>
<evidence type="ECO:0000313" key="5">
    <source>
        <dbReference type="EMBL" id="NYZ62600.1"/>
    </source>
</evidence>
<dbReference type="InterPro" id="IPR000160">
    <property type="entry name" value="GGDEF_dom"/>
</dbReference>
<organism evidence="5 6">
    <name type="scientific">Luteimonas deserti</name>
    <dbReference type="NCBI Taxonomy" id="2752306"/>
    <lineage>
        <taxon>Bacteria</taxon>
        <taxon>Pseudomonadati</taxon>
        <taxon>Pseudomonadota</taxon>
        <taxon>Gammaproteobacteria</taxon>
        <taxon>Lysobacterales</taxon>
        <taxon>Lysobacteraceae</taxon>
        <taxon>Luteimonas</taxon>
    </lineage>
</organism>
<dbReference type="InterPro" id="IPR043128">
    <property type="entry name" value="Rev_trsase/Diguanyl_cyclase"/>
</dbReference>
<evidence type="ECO:0000313" key="6">
    <source>
        <dbReference type="Proteomes" id="UP000589896"/>
    </source>
</evidence>
<dbReference type="PANTHER" id="PTHR44757">
    <property type="entry name" value="DIGUANYLATE CYCLASE DGCP"/>
    <property type="match status" value="1"/>
</dbReference>
<feature type="transmembrane region" description="Helical" evidence="1">
    <location>
        <begin position="21"/>
        <end position="41"/>
    </location>
</feature>
<accession>A0A7Z0TY67</accession>
<protein>
    <submittedName>
        <fullName evidence="5">EAL domain-containing protein</fullName>
    </submittedName>
</protein>
<dbReference type="Proteomes" id="UP000589896">
    <property type="component" value="Unassembled WGS sequence"/>
</dbReference>
<dbReference type="InterPro" id="IPR000700">
    <property type="entry name" value="PAS-assoc_C"/>
</dbReference>
<dbReference type="PANTHER" id="PTHR44757:SF2">
    <property type="entry name" value="BIOFILM ARCHITECTURE MAINTENANCE PROTEIN MBAA"/>
    <property type="match status" value="1"/>
</dbReference>
<feature type="domain" description="EAL" evidence="4">
    <location>
        <begin position="731"/>
        <end position="985"/>
    </location>
</feature>
<sequence length="990" mass="106856">MGAQLARQWQRRRLASARVMRIAGIWLGIVITAGLAVLVGIDRQARLAAAERQSLALASGVDRLLHVQLRNIERALRGVLADSDADAQLPPEAAARRREVSIAGVVDRHEEIARIDFHPAPGADPGLSSPPPSWLARVDGPAGRLVVGPLEADDAGWHLPMAVQGRDGAAVVAMFRAAGFADMISGLDVGREGSVAILEPDGTVIIRLGPSGAHAGRQIALPAELASNGQHTLTIVSVLDQVQRLASFSATSGYPLVVGTGLGLREALRPWWINVACAGLLALLYWVVLTLVVLRLRAEERRRDAMLDEIATQSDWLQQAQLASGTGVWRVDVDAGDARVSDELASLYGLELEPGDDSVPLETLFACIHPEDSPAVRSAFDAMRAGEGPLLAEYRVALPDGRMRWLKVRGDAVPDAGRGALTGTVIDITDRRATQLRVERAETQFRQLFERNPLPSWVYDTESLRMLAVNDAALDAYGYSREAFLGLTITELIPPASPPPDEPLPTAETPQRRERLWTVSTRDGGRVDVRVHARDIELRGRPARLMLAEDVGARLAYERDLAWRATHDATTGMMTLPALAERLDARCATEEGAGFGVACVRLRDIELIAPTLGRDTGERLLQEAAARFADVARRFGLAAYAPAETFVVVTLEPERLQDLVRALGEAVEAPVQLGGGTFPLEAWLGLACGPCEDGGAEQVIAHAALAALRARAEKVPLVVYDRQMSTQAAERLALVQRLRDALERGEFELAYQPIHRLSDLGVVSVEALIRWRRPDGRCVSPLDFIPLAEESGLIVPIGAWVLEEAARAYRRLADAGRGDVSIAVNVSAVQFESGISRDGLRALRAGAGLPVRALHLELTESVLLRNPDAARVLMLQLHEDGVCLSIDDFGTGFSSMAYLRDLPLDHLKIDRGFVRDVASDPRSAAICRTLIGLGHGLGLSVVAEGVEDAAQLDWLRAEGCDLVQGYHLGRPMPLDALLARLAGLESSAAR</sequence>
<feature type="transmembrane region" description="Helical" evidence="1">
    <location>
        <begin position="271"/>
        <end position="294"/>
    </location>
</feature>
<name>A0A7Z0TY67_9GAMM</name>
<reference evidence="5 6" key="1">
    <citation type="submission" date="2020-07" db="EMBL/GenBank/DDBJ databases">
        <title>isolation of Luteimonas sp. SJ-16.</title>
        <authorList>
            <person name="Huang X.-X."/>
            <person name="Xu L."/>
            <person name="Sun J.-Q."/>
        </authorList>
    </citation>
    <scope>NUCLEOTIDE SEQUENCE [LARGE SCALE GENOMIC DNA]</scope>
    <source>
        <strain evidence="5 6">SJ-16</strain>
    </source>
</reference>
<dbReference type="Pfam" id="PF00563">
    <property type="entry name" value="EAL"/>
    <property type="match status" value="1"/>
</dbReference>
<dbReference type="PROSITE" id="PS50113">
    <property type="entry name" value="PAC"/>
    <property type="match status" value="1"/>
</dbReference>
<dbReference type="InterPro" id="IPR001633">
    <property type="entry name" value="EAL_dom"/>
</dbReference>
<dbReference type="PROSITE" id="PS50883">
    <property type="entry name" value="EAL"/>
    <property type="match status" value="1"/>
</dbReference>
<dbReference type="EMBL" id="JACCJZ010000014">
    <property type="protein sequence ID" value="NYZ62600.1"/>
    <property type="molecule type" value="Genomic_DNA"/>
</dbReference>
<comment type="caution">
    <text evidence="5">The sequence shown here is derived from an EMBL/GenBank/DDBJ whole genome shotgun (WGS) entry which is preliminary data.</text>
</comment>
<dbReference type="Pfam" id="PF08447">
    <property type="entry name" value="PAS_3"/>
    <property type="match status" value="1"/>
</dbReference>
<dbReference type="Gene3D" id="3.30.450.20">
    <property type="entry name" value="PAS domain"/>
    <property type="match status" value="3"/>
</dbReference>
<dbReference type="Pfam" id="PF00990">
    <property type="entry name" value="GGDEF"/>
    <property type="match status" value="1"/>
</dbReference>
<dbReference type="SMART" id="SM00052">
    <property type="entry name" value="EAL"/>
    <property type="match status" value="1"/>
</dbReference>
<keyword evidence="6" id="KW-1185">Reference proteome</keyword>
<dbReference type="CDD" id="cd12915">
    <property type="entry name" value="PDC2_DGC_like"/>
    <property type="match status" value="1"/>
</dbReference>
<dbReference type="Gene3D" id="2.10.70.100">
    <property type="match status" value="1"/>
</dbReference>
<feature type="domain" description="PAC" evidence="3">
    <location>
        <begin position="390"/>
        <end position="440"/>
    </location>
</feature>